<evidence type="ECO:0000256" key="2">
    <source>
        <dbReference type="ARBA" id="ARBA00023239"/>
    </source>
</evidence>
<dbReference type="SMART" id="SM01130">
    <property type="entry name" value="DHDPS"/>
    <property type="match status" value="1"/>
</dbReference>
<dbReference type="PRINTS" id="PR00146">
    <property type="entry name" value="DHPICSNTHASE"/>
</dbReference>
<organism evidence="4 5">
    <name type="scientific">Duganella levis</name>
    <dbReference type="NCBI Taxonomy" id="2692169"/>
    <lineage>
        <taxon>Bacteria</taxon>
        <taxon>Pseudomonadati</taxon>
        <taxon>Pseudomonadota</taxon>
        <taxon>Betaproteobacteria</taxon>
        <taxon>Burkholderiales</taxon>
        <taxon>Oxalobacteraceae</taxon>
        <taxon>Telluria group</taxon>
        <taxon>Duganella</taxon>
    </lineage>
</organism>
<dbReference type="Pfam" id="PF00701">
    <property type="entry name" value="DHDPS"/>
    <property type="match status" value="1"/>
</dbReference>
<dbReference type="SUPFAM" id="SSF51569">
    <property type="entry name" value="Aldolase"/>
    <property type="match status" value="1"/>
</dbReference>
<accession>A0ABW9W0R3</accession>
<dbReference type="InterPro" id="IPR013785">
    <property type="entry name" value="Aldolase_TIM"/>
</dbReference>
<reference evidence="4 5" key="1">
    <citation type="submission" date="2019-12" db="EMBL/GenBank/DDBJ databases">
        <title>Novel species isolated from a subtropical stream in China.</title>
        <authorList>
            <person name="Lu H."/>
        </authorList>
    </citation>
    <scope>NUCLEOTIDE SEQUENCE [LARGE SCALE GENOMIC DNA]</scope>
    <source>
        <strain evidence="4 5">CY42W</strain>
    </source>
</reference>
<comment type="similarity">
    <text evidence="1 3">Belongs to the DapA family.</text>
</comment>
<dbReference type="RefSeq" id="WP_161055457.1">
    <property type="nucleotide sequence ID" value="NZ_WWCT01000010.1"/>
</dbReference>
<dbReference type="EMBL" id="WWCT01000010">
    <property type="protein sequence ID" value="MYN27532.1"/>
    <property type="molecule type" value="Genomic_DNA"/>
</dbReference>
<evidence type="ECO:0000313" key="4">
    <source>
        <dbReference type="EMBL" id="MYN27532.1"/>
    </source>
</evidence>
<evidence type="ECO:0000256" key="1">
    <source>
        <dbReference type="ARBA" id="ARBA00007592"/>
    </source>
</evidence>
<evidence type="ECO:0000313" key="5">
    <source>
        <dbReference type="Proteomes" id="UP000642144"/>
    </source>
</evidence>
<dbReference type="InterPro" id="IPR002220">
    <property type="entry name" value="DapA-like"/>
</dbReference>
<gene>
    <name evidence="4" type="ORF">GTP69_14025</name>
</gene>
<dbReference type="Gene3D" id="3.20.20.70">
    <property type="entry name" value="Aldolase class I"/>
    <property type="match status" value="1"/>
</dbReference>
<protein>
    <submittedName>
        <fullName evidence="4">Dihydrodipicolinate synthase family protein</fullName>
    </submittedName>
</protein>
<keyword evidence="2 3" id="KW-0456">Lyase</keyword>
<keyword evidence="5" id="KW-1185">Reference proteome</keyword>
<name>A0ABW9W0R3_9BURK</name>
<evidence type="ECO:0000256" key="3">
    <source>
        <dbReference type="PIRNR" id="PIRNR001365"/>
    </source>
</evidence>
<sequence length="297" mass="31765">MFSGLSAFPLTPMNEDGIDTVAYAALVRRLADAGVDSIGALGSSGSYAYLSREERAQTARIAVENAGTVPVMIGIGALRTRDVLLLAEDAQKAGASAVLLAPVSYNKLSAEEVYSHFEAVTRNLSIPLCVYDNPGTTNFQFSDELHGRIAQLPNVRSIKIPGMPLDPQEAKARVDRLRALIPAHVSIGVSGDWFGAIGLNAGCEAWYSAWGGLFPRTLLEITRAAQRGDEQEASQLMERLRPLWDLVARQGGSLRVMAAAAELLGLAKSPCLPLPLKAIHGPDRAHLAELIESLELA</sequence>
<dbReference type="CDD" id="cd00408">
    <property type="entry name" value="DHDPS-like"/>
    <property type="match status" value="1"/>
</dbReference>
<dbReference type="PANTHER" id="PTHR12128">
    <property type="entry name" value="DIHYDRODIPICOLINATE SYNTHASE"/>
    <property type="match status" value="1"/>
</dbReference>
<dbReference type="PANTHER" id="PTHR12128:SF66">
    <property type="entry name" value="4-HYDROXY-2-OXOGLUTARATE ALDOLASE, MITOCHONDRIAL"/>
    <property type="match status" value="1"/>
</dbReference>
<dbReference type="Proteomes" id="UP000642144">
    <property type="component" value="Unassembled WGS sequence"/>
</dbReference>
<comment type="caution">
    <text evidence="4">The sequence shown here is derived from an EMBL/GenBank/DDBJ whole genome shotgun (WGS) entry which is preliminary data.</text>
</comment>
<proteinExistence type="inferred from homology"/>
<dbReference type="PIRSF" id="PIRSF001365">
    <property type="entry name" value="DHDPS"/>
    <property type="match status" value="1"/>
</dbReference>